<sequence length="67" mass="6851">MDILFVALVPFLASEPTLFSGFGLSTILTLAFALPMPVEMVVGASALVQMANNLSKLALVGGGPMLG</sequence>
<evidence type="ECO:0000313" key="1">
    <source>
        <dbReference type="EMBL" id="MFC3085386.1"/>
    </source>
</evidence>
<dbReference type="Proteomes" id="UP001595445">
    <property type="component" value="Unassembled WGS sequence"/>
</dbReference>
<dbReference type="RefSeq" id="WP_197644454.1">
    <property type="nucleotide sequence ID" value="NZ_JAEACP010000011.1"/>
</dbReference>
<accession>A0ABV7DQU3</accession>
<comment type="caution">
    <text evidence="1">The sequence shown here is derived from an EMBL/GenBank/DDBJ whole genome shotgun (WGS) entry which is preliminary data.</text>
</comment>
<organism evidence="1 2">
    <name type="scientific">Tabrizicola soli</name>
    <dbReference type="NCBI Taxonomy" id="2185115"/>
    <lineage>
        <taxon>Bacteria</taxon>
        <taxon>Pseudomonadati</taxon>
        <taxon>Pseudomonadota</taxon>
        <taxon>Alphaproteobacteria</taxon>
        <taxon>Rhodobacterales</taxon>
        <taxon>Paracoccaceae</taxon>
        <taxon>Tabrizicola</taxon>
    </lineage>
</organism>
<gene>
    <name evidence="1" type="ORF">ACFOD6_04915</name>
</gene>
<reference evidence="2" key="1">
    <citation type="journal article" date="2019" name="Int. J. Syst. Evol. Microbiol.">
        <title>The Global Catalogue of Microorganisms (GCM) 10K type strain sequencing project: providing services to taxonomists for standard genome sequencing and annotation.</title>
        <authorList>
            <consortium name="The Broad Institute Genomics Platform"/>
            <consortium name="The Broad Institute Genome Sequencing Center for Infectious Disease"/>
            <person name="Wu L."/>
            <person name="Ma J."/>
        </authorList>
    </citation>
    <scope>NUCLEOTIDE SEQUENCE [LARGE SCALE GENOMIC DNA]</scope>
    <source>
        <strain evidence="2">KCTC 62102</strain>
    </source>
</reference>
<keyword evidence="2" id="KW-1185">Reference proteome</keyword>
<proteinExistence type="predicted"/>
<name>A0ABV7DQU3_9RHOB</name>
<evidence type="ECO:0000313" key="2">
    <source>
        <dbReference type="Proteomes" id="UP001595445"/>
    </source>
</evidence>
<evidence type="ECO:0008006" key="3">
    <source>
        <dbReference type="Google" id="ProtNLM"/>
    </source>
</evidence>
<dbReference type="EMBL" id="JBHRSM010000010">
    <property type="protein sequence ID" value="MFC3085386.1"/>
    <property type="molecule type" value="Genomic_DNA"/>
</dbReference>
<protein>
    <recommendedName>
        <fullName evidence="3">TRAP C4-dicarboxylate transport system permease DctM subunit domain-containing protein</fullName>
    </recommendedName>
</protein>